<organism evidence="3 4">
    <name type="scientific">Forsythia ovata</name>
    <dbReference type="NCBI Taxonomy" id="205694"/>
    <lineage>
        <taxon>Eukaryota</taxon>
        <taxon>Viridiplantae</taxon>
        <taxon>Streptophyta</taxon>
        <taxon>Embryophyta</taxon>
        <taxon>Tracheophyta</taxon>
        <taxon>Spermatophyta</taxon>
        <taxon>Magnoliopsida</taxon>
        <taxon>eudicotyledons</taxon>
        <taxon>Gunneridae</taxon>
        <taxon>Pentapetalae</taxon>
        <taxon>asterids</taxon>
        <taxon>lamiids</taxon>
        <taxon>Lamiales</taxon>
        <taxon>Oleaceae</taxon>
        <taxon>Forsythieae</taxon>
        <taxon>Forsythia</taxon>
    </lineage>
</organism>
<comment type="caution">
    <text evidence="3">The sequence shown here is derived from an EMBL/GenBank/DDBJ whole genome shotgun (WGS) entry which is preliminary data.</text>
</comment>
<dbReference type="InterPro" id="IPR056694">
    <property type="entry name" value="DUF7792"/>
</dbReference>
<feature type="region of interest" description="Disordered" evidence="1">
    <location>
        <begin position="1"/>
        <end position="20"/>
    </location>
</feature>
<dbReference type="Proteomes" id="UP001604277">
    <property type="component" value="Unassembled WGS sequence"/>
</dbReference>
<reference evidence="4" key="1">
    <citation type="submission" date="2024-07" db="EMBL/GenBank/DDBJ databases">
        <title>Two chromosome-level genome assemblies of Korean endemic species Abeliophyllum distichum and Forsythia ovata (Oleaceae).</title>
        <authorList>
            <person name="Jang H."/>
        </authorList>
    </citation>
    <scope>NUCLEOTIDE SEQUENCE [LARGE SCALE GENOMIC DNA]</scope>
</reference>
<proteinExistence type="predicted"/>
<accession>A0ABD1RKJ4</accession>
<protein>
    <recommendedName>
        <fullName evidence="2">DUF7792 domain-containing protein</fullName>
    </recommendedName>
</protein>
<dbReference type="PANTHER" id="PTHR46168">
    <property type="entry name" value="ARMADILLO REPEAT ONLY 4"/>
    <property type="match status" value="1"/>
</dbReference>
<dbReference type="EMBL" id="JBFOLJ010000012">
    <property type="protein sequence ID" value="KAL2488929.1"/>
    <property type="molecule type" value="Genomic_DNA"/>
</dbReference>
<dbReference type="Pfam" id="PF25055">
    <property type="entry name" value="DUF7792"/>
    <property type="match status" value="1"/>
</dbReference>
<keyword evidence="4" id="KW-1185">Reference proteome</keyword>
<dbReference type="AlphaFoldDB" id="A0ABD1RKJ4"/>
<evidence type="ECO:0000256" key="1">
    <source>
        <dbReference type="SAM" id="MobiDB-lite"/>
    </source>
</evidence>
<dbReference type="PANTHER" id="PTHR46168:SF9">
    <property type="entry name" value="ARMADILLO REPEAT ONLY 2"/>
    <property type="match status" value="1"/>
</dbReference>
<evidence type="ECO:0000259" key="2">
    <source>
        <dbReference type="Pfam" id="PF25055"/>
    </source>
</evidence>
<evidence type="ECO:0000313" key="4">
    <source>
        <dbReference type="Proteomes" id="UP001604277"/>
    </source>
</evidence>
<sequence length="152" mass="16772">MMDGTGQPRGRASRKVGGSNCHIAKTEKELRNQPKLMDIVIEVRDARIPMSTSHPQAPKAVRSLNQTKMATEQYLSEAAVRTDLVKQNLAKAIQLADQVIKVADEAALFKKECAKLKSKTDKLAGLLHQAAHASNDLYDVPHAVFLTILNRF</sequence>
<evidence type="ECO:0000313" key="3">
    <source>
        <dbReference type="EMBL" id="KAL2488929.1"/>
    </source>
</evidence>
<name>A0ABD1RKJ4_9LAMI</name>
<gene>
    <name evidence="3" type="ORF">Fot_42221</name>
</gene>
<feature type="domain" description="DUF7792" evidence="2">
    <location>
        <begin position="86"/>
        <end position="142"/>
    </location>
</feature>